<protein>
    <recommendedName>
        <fullName evidence="9">Ion transport domain-containing protein</fullName>
    </recommendedName>
</protein>
<reference evidence="10 11" key="1">
    <citation type="submission" date="2024-03" db="EMBL/GenBank/DDBJ databases">
        <title>Adaptation during the transition from Ophiocordyceps entomopathogen to insect associate is accompanied by gene loss and intensified selection.</title>
        <authorList>
            <person name="Ward C.M."/>
            <person name="Onetto C.A."/>
            <person name="Borneman A.R."/>
        </authorList>
    </citation>
    <scope>NUCLEOTIDE SEQUENCE [LARGE SCALE GENOMIC DNA]</scope>
    <source>
        <strain evidence="10">AWRI1</strain>
        <tissue evidence="10">Single Adult Female</tissue>
    </source>
</reference>
<evidence type="ECO:0000256" key="8">
    <source>
        <dbReference type="SAM" id="Phobius"/>
    </source>
</evidence>
<comment type="caution">
    <text evidence="10">The sequence shown here is derived from an EMBL/GenBank/DDBJ whole genome shotgun (WGS) entry which is preliminary data.</text>
</comment>
<evidence type="ECO:0000256" key="7">
    <source>
        <dbReference type="SAM" id="MobiDB-lite"/>
    </source>
</evidence>
<keyword evidence="2 8" id="KW-0812">Transmembrane</keyword>
<sequence length="905" mass="102684">MLVILLNCVTLGMYQPCVDDKCLTNRCKILQVLDDCIFAFFALEMVIKMIAMGIYGDGAYLADSWNKLDFFIVFAGALEYCMNVENMNFTAIRTIRVLRPLRAINRIPSMRILVMLLLDTLPMLGNVLLLCFFVFFIFGIIGVQLWEGLLRQRCFLKPLPNITYPVDLPPFYLYKEQDRDYICSQTDANGLHSCSSIPPTKYNGIVCNASAKPWVEEPPTNTSCINWNQYYTDCKSQGQNPFQGTISFDNIGLAWVAIFVVISLEGWVDIMYYVQDAHSFWDWIYFVLLIVIGSFFMINLCLVVIATQFSETKKREMERMRMERARFHSTSTLASSTNNSEPNSCYAEMIKYIAHLYRRTKRRLMKKYRIWKYTRQQKKEAKQYSKASSATLPLQHFSSSTNDDTGTQKTKFESQKTLSAETCQREGSLRSQHTPAILRVCLVDSTNVRKDQHSIEQQPSGIFLNASPNKNTARRQSSVVFSDVVTLRTDENTVSNAEATKNICSSEKMTQAGDGNIWQITPVSNSVPYPYPYPYPYPSTTTRSMPPSDASMTCQELLALSGALSAALPTGQMALDSLFTSLSHGVLSSQSRRGINANSSTICFADAPRRKGDKSYRHHRRSSSEFRRRGTCKECCLHNTLHLINKYCLRYCSSLRTSIKKLVNHKRFQQGILLAILVNTLSMGIEYHNQPHELTILVENSNIVFSLIFAIEMALKIIADGLFGYISNGFNVFDGVIVVLSIVELGQSFTAGNEGNSGSGLSVLRTFRLLRILKLVRFMPNLRRQLFVMLRTMDNVAVFFSLLILFIFIFSILGMNLFGCKFSDNEGNRDRKNFDTLLWALVTVFQPTSSVVDPILDINIFGYSRMYLNVFAPVPVKYRLSLLKIGQGTPNSIHQLTTVTVASRR</sequence>
<feature type="domain" description="Ion transport" evidence="9">
    <location>
        <begin position="666"/>
        <end position="849"/>
    </location>
</feature>
<dbReference type="GO" id="GO:0005248">
    <property type="term" value="F:voltage-gated sodium channel activity"/>
    <property type="evidence" value="ECO:0007669"/>
    <property type="project" value="TreeGrafter"/>
</dbReference>
<dbReference type="EMBL" id="JBBCAQ010000041">
    <property type="protein sequence ID" value="KAK7571216.1"/>
    <property type="molecule type" value="Genomic_DNA"/>
</dbReference>
<evidence type="ECO:0000256" key="1">
    <source>
        <dbReference type="ARBA" id="ARBA00004141"/>
    </source>
</evidence>
<dbReference type="PANTHER" id="PTHR10037:SF230">
    <property type="entry name" value="CA[2+]-CHANNEL PROTEIN ALPHA[[1]] SUBUNIT T, ISOFORM F"/>
    <property type="match status" value="1"/>
</dbReference>
<evidence type="ECO:0000259" key="9">
    <source>
        <dbReference type="Pfam" id="PF00520"/>
    </source>
</evidence>
<dbReference type="InterPro" id="IPR005445">
    <property type="entry name" value="VDCC_T_a1"/>
</dbReference>
<evidence type="ECO:0000256" key="2">
    <source>
        <dbReference type="ARBA" id="ARBA00022692"/>
    </source>
</evidence>
<dbReference type="Gene3D" id="1.10.287.70">
    <property type="match status" value="2"/>
</dbReference>
<dbReference type="Pfam" id="PF00520">
    <property type="entry name" value="Ion_trans"/>
    <property type="match status" value="2"/>
</dbReference>
<organism evidence="10 11">
    <name type="scientific">Parthenolecanium corni</name>
    <dbReference type="NCBI Taxonomy" id="536013"/>
    <lineage>
        <taxon>Eukaryota</taxon>
        <taxon>Metazoa</taxon>
        <taxon>Ecdysozoa</taxon>
        <taxon>Arthropoda</taxon>
        <taxon>Hexapoda</taxon>
        <taxon>Insecta</taxon>
        <taxon>Pterygota</taxon>
        <taxon>Neoptera</taxon>
        <taxon>Paraneoptera</taxon>
        <taxon>Hemiptera</taxon>
        <taxon>Sternorrhyncha</taxon>
        <taxon>Coccoidea</taxon>
        <taxon>Coccidae</taxon>
        <taxon>Parthenolecanium</taxon>
    </lineage>
</organism>
<dbReference type="PRINTS" id="PR01629">
    <property type="entry name" value="TVDCCALPHA1"/>
</dbReference>
<dbReference type="GO" id="GO:0086010">
    <property type="term" value="P:membrane depolarization during action potential"/>
    <property type="evidence" value="ECO:0007669"/>
    <property type="project" value="TreeGrafter"/>
</dbReference>
<keyword evidence="11" id="KW-1185">Reference proteome</keyword>
<feature type="transmembrane region" description="Helical" evidence="8">
    <location>
        <begin position="253"/>
        <end position="274"/>
    </location>
</feature>
<evidence type="ECO:0000256" key="6">
    <source>
        <dbReference type="ARBA" id="ARBA00023180"/>
    </source>
</evidence>
<feature type="transmembrane region" description="Helical" evidence="8">
    <location>
        <begin position="36"/>
        <end position="55"/>
    </location>
</feature>
<evidence type="ECO:0000256" key="3">
    <source>
        <dbReference type="ARBA" id="ARBA00022737"/>
    </source>
</evidence>
<dbReference type="InterPro" id="IPR027359">
    <property type="entry name" value="Volt_channel_dom_sf"/>
</dbReference>
<feature type="domain" description="Ion transport" evidence="9">
    <location>
        <begin position="1"/>
        <end position="316"/>
    </location>
</feature>
<comment type="subcellular location">
    <subcellularLocation>
        <location evidence="1">Membrane</location>
        <topology evidence="1">Multi-pass membrane protein</topology>
    </subcellularLocation>
</comment>
<dbReference type="GO" id="GO:0005891">
    <property type="term" value="C:voltage-gated calcium channel complex"/>
    <property type="evidence" value="ECO:0007669"/>
    <property type="project" value="InterPro"/>
</dbReference>
<keyword evidence="6" id="KW-0325">Glycoprotein</keyword>
<dbReference type="GO" id="GO:0008332">
    <property type="term" value="F:low voltage-gated calcium channel activity"/>
    <property type="evidence" value="ECO:0007669"/>
    <property type="project" value="TreeGrafter"/>
</dbReference>
<accession>A0AAN9T2U1</accession>
<feature type="transmembrane region" description="Helical" evidence="8">
    <location>
        <begin position="796"/>
        <end position="817"/>
    </location>
</feature>
<keyword evidence="5 8" id="KW-0472">Membrane</keyword>
<name>A0AAN9T2U1_9HEMI</name>
<feature type="compositionally biased region" description="Polar residues" evidence="7">
    <location>
        <begin position="395"/>
        <end position="422"/>
    </location>
</feature>
<dbReference type="PANTHER" id="PTHR10037">
    <property type="entry name" value="VOLTAGE-GATED CATION CHANNEL CALCIUM AND SODIUM"/>
    <property type="match status" value="1"/>
</dbReference>
<dbReference type="InterPro" id="IPR005821">
    <property type="entry name" value="Ion_trans_dom"/>
</dbReference>
<feature type="transmembrane region" description="Helical" evidence="8">
    <location>
        <begin position="722"/>
        <end position="743"/>
    </location>
</feature>
<dbReference type="GO" id="GO:0043005">
    <property type="term" value="C:neuron projection"/>
    <property type="evidence" value="ECO:0007669"/>
    <property type="project" value="TreeGrafter"/>
</dbReference>
<evidence type="ECO:0000256" key="5">
    <source>
        <dbReference type="ARBA" id="ARBA00023136"/>
    </source>
</evidence>
<feature type="transmembrane region" description="Helical" evidence="8">
    <location>
        <begin position="280"/>
        <end position="307"/>
    </location>
</feature>
<keyword evidence="4 8" id="KW-1133">Transmembrane helix</keyword>
<dbReference type="InterPro" id="IPR043203">
    <property type="entry name" value="VGCC_Ca_Na"/>
</dbReference>
<dbReference type="FunFam" id="1.20.120.350:FF:000007">
    <property type="entry name" value="Voltage-dependent T-type calcium channel subunit alpha"/>
    <property type="match status" value="1"/>
</dbReference>
<dbReference type="Gene3D" id="1.20.120.350">
    <property type="entry name" value="Voltage-gated potassium channels. Chain C"/>
    <property type="match status" value="2"/>
</dbReference>
<keyword evidence="3" id="KW-0677">Repeat</keyword>
<dbReference type="GO" id="GO:0070509">
    <property type="term" value="P:calcium ion import"/>
    <property type="evidence" value="ECO:0007669"/>
    <property type="project" value="TreeGrafter"/>
</dbReference>
<evidence type="ECO:0000313" key="10">
    <source>
        <dbReference type="EMBL" id="KAK7571216.1"/>
    </source>
</evidence>
<dbReference type="AlphaFoldDB" id="A0AAN9T2U1"/>
<proteinExistence type="predicted"/>
<evidence type="ECO:0000256" key="4">
    <source>
        <dbReference type="ARBA" id="ARBA00022989"/>
    </source>
</evidence>
<dbReference type="Proteomes" id="UP001367676">
    <property type="component" value="Unassembled WGS sequence"/>
</dbReference>
<dbReference type="GO" id="GO:0001518">
    <property type="term" value="C:voltage-gated sodium channel complex"/>
    <property type="evidence" value="ECO:0007669"/>
    <property type="project" value="TreeGrafter"/>
</dbReference>
<gene>
    <name evidence="10" type="ORF">V9T40_014820</name>
</gene>
<evidence type="ECO:0000313" key="11">
    <source>
        <dbReference type="Proteomes" id="UP001367676"/>
    </source>
</evidence>
<dbReference type="SUPFAM" id="SSF81324">
    <property type="entry name" value="Voltage-gated potassium channels"/>
    <property type="match status" value="2"/>
</dbReference>
<dbReference type="FunFam" id="1.20.120.350:FF:000012">
    <property type="entry name" value="Voltage-dependent T-type calcium channel subunit alpha"/>
    <property type="match status" value="1"/>
</dbReference>
<feature type="region of interest" description="Disordered" evidence="7">
    <location>
        <begin position="395"/>
        <end position="430"/>
    </location>
</feature>
<feature type="transmembrane region" description="Helical" evidence="8">
    <location>
        <begin position="123"/>
        <end position="146"/>
    </location>
</feature>